<gene>
    <name evidence="2" type="ORF">L0661_11765</name>
</gene>
<dbReference type="AlphaFoldDB" id="A0A9X1QEF9"/>
<feature type="transmembrane region" description="Helical" evidence="1">
    <location>
        <begin position="187"/>
        <end position="210"/>
    </location>
</feature>
<keyword evidence="1" id="KW-0472">Membrane</keyword>
<sequence length="376" mass="42609">MLKKINAWLHLWLGLASGIVVFIVSITGCVLVFEQELKSLTRPWSHAKRVNNEAYLPPSQIAGRLKTALPGRETHSIWYYGHEQAAKVTIDADSMVFVNPYTAEVQAIVAGDDFFHFILDGHVGVWIEGEVGHQIVAWATLIFFILLVTGLILWWPKKWTKSEKKKAFSIKWKAKFRRVNYDLHNVLGFYSLILAMILILTGLIMGFAWINDGVYWLASGGSEPAKRISSFSDTTQIITPDSIPAVDRAFRKGLEEIAVYNKDAIIVGFPDEPKDAIYICTDMDRGAWRDVYLDQYTLAALPSSAVQVDNLKFADWLRRNNYGLHVGAIGNMPTKIIYFIASLICASLPVTGFFVWWGKRKKNKRVKRLIPLHYDS</sequence>
<feature type="transmembrane region" description="Helical" evidence="1">
    <location>
        <begin position="135"/>
        <end position="155"/>
    </location>
</feature>
<evidence type="ECO:0000313" key="3">
    <source>
        <dbReference type="Proteomes" id="UP001139411"/>
    </source>
</evidence>
<dbReference type="PANTHER" id="PTHR34219:SF3">
    <property type="entry name" value="BLL7967 PROTEIN"/>
    <property type="match status" value="1"/>
</dbReference>
<protein>
    <submittedName>
        <fullName evidence="2">PepSY domain-containing protein</fullName>
    </submittedName>
</protein>
<reference evidence="2" key="1">
    <citation type="submission" date="2022-01" db="EMBL/GenBank/DDBJ databases">
        <title>Novel species in genus Dyadobacter.</title>
        <authorList>
            <person name="Ma C."/>
        </authorList>
    </citation>
    <scope>NUCLEOTIDE SEQUENCE</scope>
    <source>
        <strain evidence="2">CY357</strain>
    </source>
</reference>
<dbReference type="EMBL" id="JAKFFV010000007">
    <property type="protein sequence ID" value="MCF2498987.1"/>
    <property type="molecule type" value="Genomic_DNA"/>
</dbReference>
<keyword evidence="1" id="KW-1133">Transmembrane helix</keyword>
<dbReference type="Proteomes" id="UP001139411">
    <property type="component" value="Unassembled WGS sequence"/>
</dbReference>
<dbReference type="Pfam" id="PF03929">
    <property type="entry name" value="PepSY_TM"/>
    <property type="match status" value="1"/>
</dbReference>
<dbReference type="PANTHER" id="PTHR34219">
    <property type="entry name" value="IRON-REGULATED INNER MEMBRANE PROTEIN-RELATED"/>
    <property type="match status" value="1"/>
</dbReference>
<dbReference type="PROSITE" id="PS51257">
    <property type="entry name" value="PROKAR_LIPOPROTEIN"/>
    <property type="match status" value="1"/>
</dbReference>
<name>A0A9X1QEF9_9BACT</name>
<dbReference type="RefSeq" id="WP_235177919.1">
    <property type="nucleotide sequence ID" value="NZ_JAKFFV010000007.1"/>
</dbReference>
<feature type="transmembrane region" description="Helical" evidence="1">
    <location>
        <begin position="336"/>
        <end position="358"/>
    </location>
</feature>
<proteinExistence type="predicted"/>
<dbReference type="InterPro" id="IPR005625">
    <property type="entry name" value="PepSY-ass_TM"/>
</dbReference>
<feature type="transmembrane region" description="Helical" evidence="1">
    <location>
        <begin position="12"/>
        <end position="33"/>
    </location>
</feature>
<evidence type="ECO:0000256" key="1">
    <source>
        <dbReference type="SAM" id="Phobius"/>
    </source>
</evidence>
<keyword evidence="1" id="KW-0812">Transmembrane</keyword>
<comment type="caution">
    <text evidence="2">The sequence shown here is derived from an EMBL/GenBank/DDBJ whole genome shotgun (WGS) entry which is preliminary data.</text>
</comment>
<evidence type="ECO:0000313" key="2">
    <source>
        <dbReference type="EMBL" id="MCF2498987.1"/>
    </source>
</evidence>
<organism evidence="2 3">
    <name type="scientific">Dyadobacter chenhuakuii</name>
    <dbReference type="NCBI Taxonomy" id="2909339"/>
    <lineage>
        <taxon>Bacteria</taxon>
        <taxon>Pseudomonadati</taxon>
        <taxon>Bacteroidota</taxon>
        <taxon>Cytophagia</taxon>
        <taxon>Cytophagales</taxon>
        <taxon>Spirosomataceae</taxon>
        <taxon>Dyadobacter</taxon>
    </lineage>
</organism>
<accession>A0A9X1QEF9</accession>